<evidence type="ECO:0000313" key="7">
    <source>
        <dbReference type="EMBL" id="OHA60100.1"/>
    </source>
</evidence>
<evidence type="ECO:0000256" key="6">
    <source>
        <dbReference type="ARBA" id="ARBA00023316"/>
    </source>
</evidence>
<dbReference type="GO" id="GO:0009252">
    <property type="term" value="P:peptidoglycan biosynthetic process"/>
    <property type="evidence" value="ECO:0007669"/>
    <property type="project" value="UniProtKB-KW"/>
</dbReference>
<name>A0A1G2QHN8_9BACT</name>
<comment type="similarity">
    <text evidence="1">Belongs to the FemABX family.</text>
</comment>
<evidence type="ECO:0000256" key="3">
    <source>
        <dbReference type="ARBA" id="ARBA00022960"/>
    </source>
</evidence>
<evidence type="ECO:0000256" key="2">
    <source>
        <dbReference type="ARBA" id="ARBA00022679"/>
    </source>
</evidence>
<keyword evidence="2" id="KW-0808">Transferase</keyword>
<evidence type="ECO:0008006" key="9">
    <source>
        <dbReference type="Google" id="ProtNLM"/>
    </source>
</evidence>
<keyword evidence="4" id="KW-0573">Peptidoglycan synthesis</keyword>
<comment type="caution">
    <text evidence="7">The sequence shown here is derived from an EMBL/GenBank/DDBJ whole genome shotgun (WGS) entry which is preliminary data.</text>
</comment>
<organism evidence="7 8">
    <name type="scientific">Candidatus Vogelbacteria bacterium RIFOXYD1_FULL_46_19</name>
    <dbReference type="NCBI Taxonomy" id="1802439"/>
    <lineage>
        <taxon>Bacteria</taxon>
        <taxon>Candidatus Vogeliibacteriota</taxon>
    </lineage>
</organism>
<dbReference type="AlphaFoldDB" id="A0A1G2QHN8"/>
<dbReference type="Gene3D" id="3.40.630.30">
    <property type="match status" value="2"/>
</dbReference>
<accession>A0A1G2QHN8</accession>
<reference evidence="7 8" key="1">
    <citation type="journal article" date="2016" name="Nat. Commun.">
        <title>Thousands of microbial genomes shed light on interconnected biogeochemical processes in an aquifer system.</title>
        <authorList>
            <person name="Anantharaman K."/>
            <person name="Brown C.T."/>
            <person name="Hug L.A."/>
            <person name="Sharon I."/>
            <person name="Castelle C.J."/>
            <person name="Probst A.J."/>
            <person name="Thomas B.C."/>
            <person name="Singh A."/>
            <person name="Wilkins M.J."/>
            <person name="Karaoz U."/>
            <person name="Brodie E.L."/>
            <person name="Williams K.H."/>
            <person name="Hubbard S.S."/>
            <person name="Banfield J.F."/>
        </authorList>
    </citation>
    <scope>NUCLEOTIDE SEQUENCE [LARGE SCALE GENOMIC DNA]</scope>
</reference>
<dbReference type="GO" id="GO:0008360">
    <property type="term" value="P:regulation of cell shape"/>
    <property type="evidence" value="ECO:0007669"/>
    <property type="project" value="UniProtKB-KW"/>
</dbReference>
<dbReference type="STRING" id="1802439.A2589_00250"/>
<dbReference type="PANTHER" id="PTHR36174">
    <property type="entry name" value="LIPID II:GLYCINE GLYCYLTRANSFERASE"/>
    <property type="match status" value="1"/>
</dbReference>
<keyword evidence="6" id="KW-0961">Cell wall biogenesis/degradation</keyword>
<dbReference type="Pfam" id="PF02388">
    <property type="entry name" value="FemAB"/>
    <property type="match status" value="3"/>
</dbReference>
<dbReference type="InterPro" id="IPR050644">
    <property type="entry name" value="PG_Glycine_Bridge_Synth"/>
</dbReference>
<dbReference type="SUPFAM" id="SSF55729">
    <property type="entry name" value="Acyl-CoA N-acyltransferases (Nat)"/>
    <property type="match status" value="2"/>
</dbReference>
<dbReference type="PROSITE" id="PS51191">
    <property type="entry name" value="FEMABX"/>
    <property type="match status" value="1"/>
</dbReference>
<keyword evidence="5" id="KW-0012">Acyltransferase</keyword>
<proteinExistence type="inferred from homology"/>
<protein>
    <recommendedName>
        <fullName evidence="9">BioF2-like acetyltransferase domain-containing protein</fullName>
    </recommendedName>
</protein>
<keyword evidence="3" id="KW-0133">Cell shape</keyword>
<dbReference type="InterPro" id="IPR003447">
    <property type="entry name" value="FEMABX"/>
</dbReference>
<evidence type="ECO:0000256" key="1">
    <source>
        <dbReference type="ARBA" id="ARBA00009943"/>
    </source>
</evidence>
<dbReference type="GO" id="GO:0071555">
    <property type="term" value="P:cell wall organization"/>
    <property type="evidence" value="ECO:0007669"/>
    <property type="project" value="UniProtKB-KW"/>
</dbReference>
<dbReference type="GO" id="GO:0016755">
    <property type="term" value="F:aminoacyltransferase activity"/>
    <property type="evidence" value="ECO:0007669"/>
    <property type="project" value="InterPro"/>
</dbReference>
<dbReference type="InterPro" id="IPR016181">
    <property type="entry name" value="Acyl_CoA_acyltransferase"/>
</dbReference>
<dbReference type="PANTHER" id="PTHR36174:SF1">
    <property type="entry name" value="LIPID II:GLYCINE GLYCYLTRANSFERASE"/>
    <property type="match status" value="1"/>
</dbReference>
<sequence>MGRLTISNITNNEPWPNKAEAEAHFTQSELFGQWQIERGFKVRRLVLKDNDRPILWWQALTAPLIRRHTQIYIPHGPIVLDPSDLNPTVIKLFKEELFKLAREDKAVFVRLDPQIKDWTKSALNKNGFKTAPAFAAHSTLTQPRYEWIMDLIGSETDWFNRMSKDTRYSIRTAQKRGTVTEIINENLTSELNNFYQLVLETSKRNNFRLHPKSYYEKVLSETSRNQSGFIVKASFNGIPLVMNLITTGSPTALHVFGGSTTVHRDQLASYLAHWAGFIEAKRQGATTYSFGGISFGEDQNPSWVDLTAFKQKFPGHIKDYGPLYDLPISRLWYYAYVTAKKFR</sequence>
<evidence type="ECO:0000313" key="8">
    <source>
        <dbReference type="Proteomes" id="UP000177838"/>
    </source>
</evidence>
<dbReference type="Proteomes" id="UP000177838">
    <property type="component" value="Unassembled WGS sequence"/>
</dbReference>
<dbReference type="EMBL" id="MHTK01000002">
    <property type="protein sequence ID" value="OHA60100.1"/>
    <property type="molecule type" value="Genomic_DNA"/>
</dbReference>
<evidence type="ECO:0000256" key="4">
    <source>
        <dbReference type="ARBA" id="ARBA00022984"/>
    </source>
</evidence>
<evidence type="ECO:0000256" key="5">
    <source>
        <dbReference type="ARBA" id="ARBA00023315"/>
    </source>
</evidence>
<gene>
    <name evidence="7" type="ORF">A2589_00250</name>
</gene>